<organism evidence="14 15">
    <name type="scientific">Cyanoderma ruficeps</name>
    <name type="common">rufous-capped babbler</name>
    <dbReference type="NCBI Taxonomy" id="181631"/>
    <lineage>
        <taxon>Eukaryota</taxon>
        <taxon>Metazoa</taxon>
        <taxon>Chordata</taxon>
        <taxon>Craniata</taxon>
        <taxon>Vertebrata</taxon>
        <taxon>Euteleostomi</taxon>
        <taxon>Archelosauria</taxon>
        <taxon>Archosauria</taxon>
        <taxon>Dinosauria</taxon>
        <taxon>Saurischia</taxon>
        <taxon>Theropoda</taxon>
        <taxon>Coelurosauria</taxon>
        <taxon>Aves</taxon>
        <taxon>Neognathae</taxon>
        <taxon>Neoaves</taxon>
        <taxon>Telluraves</taxon>
        <taxon>Australaves</taxon>
        <taxon>Passeriformes</taxon>
        <taxon>Sylvioidea</taxon>
        <taxon>Timaliidae</taxon>
        <taxon>Cyanoderma</taxon>
    </lineage>
</organism>
<reference evidence="14" key="1">
    <citation type="submission" date="2025-08" db="UniProtKB">
        <authorList>
            <consortium name="Ensembl"/>
        </authorList>
    </citation>
    <scope>IDENTIFICATION</scope>
</reference>
<keyword evidence="2" id="KW-0479">Metal-binding</keyword>
<evidence type="ECO:0000256" key="12">
    <source>
        <dbReference type="SAM" id="MobiDB-lite"/>
    </source>
</evidence>
<evidence type="ECO:0000256" key="1">
    <source>
        <dbReference type="ARBA" id="ARBA00022448"/>
    </source>
</evidence>
<keyword evidence="15" id="KW-1185">Reference proteome</keyword>
<dbReference type="Proteomes" id="UP000694396">
    <property type="component" value="Unplaced"/>
</dbReference>
<dbReference type="PANTHER" id="PTHR46365">
    <property type="entry name" value="COPPER TRANSPORT PROTEIN ATOX1"/>
    <property type="match status" value="1"/>
</dbReference>
<evidence type="ECO:0000256" key="11">
    <source>
        <dbReference type="ARBA" id="ARBA00046351"/>
    </source>
</evidence>
<dbReference type="GO" id="GO:0046872">
    <property type="term" value="F:metal ion binding"/>
    <property type="evidence" value="ECO:0007669"/>
    <property type="project" value="UniProtKB-KW"/>
</dbReference>
<dbReference type="SUPFAM" id="SSF55008">
    <property type="entry name" value="HMA, heavy metal-associated domain"/>
    <property type="match status" value="1"/>
</dbReference>
<evidence type="ECO:0000256" key="7">
    <source>
        <dbReference type="ARBA" id="ARBA00037651"/>
    </source>
</evidence>
<evidence type="ECO:0000256" key="4">
    <source>
        <dbReference type="ARBA" id="ARBA00023008"/>
    </source>
</evidence>
<keyword evidence="5" id="KW-0406">Ion transport</keyword>
<feature type="domain" description="HMA" evidence="13">
    <location>
        <begin position="74"/>
        <end position="136"/>
    </location>
</feature>
<dbReference type="Gene3D" id="3.30.70.100">
    <property type="match status" value="1"/>
</dbReference>
<dbReference type="FunFam" id="3.30.70.100:FF:000008">
    <property type="entry name" value="Copper transport protein ATOX1"/>
    <property type="match status" value="1"/>
</dbReference>
<evidence type="ECO:0000256" key="10">
    <source>
        <dbReference type="ARBA" id="ARBA00043201"/>
    </source>
</evidence>
<comment type="subunit">
    <text evidence="11">Homodimer. Interacts with ATP7B. Interacts with ATP7A. Interacts (via dimer form) with SLC31A1 (via C-terminal domain); this interaction improves ATOX1 stability and controls intracellular Cu(I) levels.</text>
</comment>
<evidence type="ECO:0000256" key="9">
    <source>
        <dbReference type="ARBA" id="ARBA00040962"/>
    </source>
</evidence>
<keyword evidence="6" id="KW-0143">Chaperone</keyword>
<accession>A0A8C3NTK3</accession>
<feature type="region of interest" description="Disordered" evidence="12">
    <location>
        <begin position="23"/>
        <end position="67"/>
    </location>
</feature>
<evidence type="ECO:0000256" key="5">
    <source>
        <dbReference type="ARBA" id="ARBA00023065"/>
    </source>
</evidence>
<evidence type="ECO:0000256" key="2">
    <source>
        <dbReference type="ARBA" id="ARBA00022723"/>
    </source>
</evidence>
<dbReference type="Ensembl" id="ENSCRFT00000002450.1">
    <property type="protein sequence ID" value="ENSCRFP00000002342.1"/>
    <property type="gene ID" value="ENSCRFG00000001931.1"/>
</dbReference>
<dbReference type="InterPro" id="IPR006121">
    <property type="entry name" value="HMA_dom"/>
</dbReference>
<keyword evidence="1" id="KW-0813">Transport</keyword>
<dbReference type="InterPro" id="IPR051881">
    <property type="entry name" value="Copper_transport_ATOX1-like"/>
</dbReference>
<reference evidence="14" key="2">
    <citation type="submission" date="2025-09" db="UniProtKB">
        <authorList>
            <consortium name="Ensembl"/>
        </authorList>
    </citation>
    <scope>IDENTIFICATION</scope>
</reference>
<feature type="compositionally biased region" description="Basic residues" evidence="12">
    <location>
        <begin position="33"/>
        <end position="44"/>
    </location>
</feature>
<feature type="compositionally biased region" description="Pro residues" evidence="12">
    <location>
        <begin position="48"/>
        <end position="62"/>
    </location>
</feature>
<evidence type="ECO:0000256" key="3">
    <source>
        <dbReference type="ARBA" id="ARBA00022796"/>
    </source>
</evidence>
<dbReference type="GO" id="GO:0006825">
    <property type="term" value="P:copper ion transport"/>
    <property type="evidence" value="ECO:0007669"/>
    <property type="project" value="UniProtKB-KW"/>
</dbReference>
<evidence type="ECO:0000256" key="8">
    <source>
        <dbReference type="ARBA" id="ARBA00038171"/>
    </source>
</evidence>
<sequence>SVAWKRAEHPFWSSARTSHHPNAPHRLFLHPPWHPRLRRPRPRRGAGPGPPLPPLRSAPRPQPRSGIRECCFAMPKHEFFVDMTCEGCSNAVTRVLQKLGGVSFDIDLPNKKVCIDSEHTVDTLLETLKKTGKNTSYLGEKSA</sequence>
<dbReference type="GO" id="GO:0005829">
    <property type="term" value="C:cytosol"/>
    <property type="evidence" value="ECO:0007669"/>
    <property type="project" value="TreeGrafter"/>
</dbReference>
<evidence type="ECO:0000259" key="13">
    <source>
        <dbReference type="PROSITE" id="PS50846"/>
    </source>
</evidence>
<dbReference type="CDD" id="cd00371">
    <property type="entry name" value="HMA"/>
    <property type="match status" value="1"/>
</dbReference>
<evidence type="ECO:0000313" key="15">
    <source>
        <dbReference type="Proteomes" id="UP000694396"/>
    </source>
</evidence>
<keyword evidence="4" id="KW-0186">Copper</keyword>
<protein>
    <recommendedName>
        <fullName evidence="9">Copper transport protein ATOX1</fullName>
    </recommendedName>
    <alternativeName>
        <fullName evidence="10">Metal transport protein ATX1</fullName>
    </alternativeName>
</protein>
<evidence type="ECO:0000313" key="14">
    <source>
        <dbReference type="Ensembl" id="ENSCRFP00000002342.1"/>
    </source>
</evidence>
<proteinExistence type="inferred from homology"/>
<keyword evidence="3" id="KW-0187">Copper transport</keyword>
<dbReference type="InterPro" id="IPR036163">
    <property type="entry name" value="HMA_dom_sf"/>
</dbReference>
<dbReference type="AlphaFoldDB" id="A0A8C3NTK3"/>
<dbReference type="Pfam" id="PF00403">
    <property type="entry name" value="HMA"/>
    <property type="match status" value="1"/>
</dbReference>
<dbReference type="PANTHER" id="PTHR46365:SF1">
    <property type="entry name" value="COPPER TRANSPORT PROTEIN ATOX1"/>
    <property type="match status" value="1"/>
</dbReference>
<comment type="similarity">
    <text evidence="8">Belongs to the ATX1 family.</text>
</comment>
<dbReference type="PROSITE" id="PS50846">
    <property type="entry name" value="HMA_2"/>
    <property type="match status" value="1"/>
</dbReference>
<dbReference type="GO" id="GO:0016531">
    <property type="term" value="F:copper chaperone activity"/>
    <property type="evidence" value="ECO:0007669"/>
    <property type="project" value="TreeGrafter"/>
</dbReference>
<evidence type="ECO:0000256" key="6">
    <source>
        <dbReference type="ARBA" id="ARBA00023186"/>
    </source>
</evidence>
<name>A0A8C3NTK3_9PASS</name>
<comment type="function">
    <text evidence="7">Binds and deliver cytosolic copper to the copper ATPase proteins. May be important in cellular antioxidant defense.</text>
</comment>